<organism evidence="2">
    <name type="scientific">Anguilla anguilla</name>
    <name type="common">European freshwater eel</name>
    <name type="synonym">Muraena anguilla</name>
    <dbReference type="NCBI Taxonomy" id="7936"/>
    <lineage>
        <taxon>Eukaryota</taxon>
        <taxon>Metazoa</taxon>
        <taxon>Chordata</taxon>
        <taxon>Craniata</taxon>
        <taxon>Vertebrata</taxon>
        <taxon>Euteleostomi</taxon>
        <taxon>Actinopterygii</taxon>
        <taxon>Neopterygii</taxon>
        <taxon>Teleostei</taxon>
        <taxon>Anguilliformes</taxon>
        <taxon>Anguillidae</taxon>
        <taxon>Anguilla</taxon>
    </lineage>
</organism>
<proteinExistence type="predicted"/>
<sequence length="28" mass="2811">MLLGSPPPPPLHPEPETGGSSGNLLTQS</sequence>
<reference evidence="2" key="1">
    <citation type="submission" date="2014-11" db="EMBL/GenBank/DDBJ databases">
        <authorList>
            <person name="Amaro Gonzalez C."/>
        </authorList>
    </citation>
    <scope>NUCLEOTIDE SEQUENCE</scope>
</reference>
<evidence type="ECO:0000313" key="2">
    <source>
        <dbReference type="EMBL" id="JAI03018.1"/>
    </source>
</evidence>
<feature type="region of interest" description="Disordered" evidence="1">
    <location>
        <begin position="1"/>
        <end position="28"/>
    </location>
</feature>
<evidence type="ECO:0000256" key="1">
    <source>
        <dbReference type="SAM" id="MobiDB-lite"/>
    </source>
</evidence>
<accession>A0A0E9XJW4</accession>
<dbReference type="AlphaFoldDB" id="A0A0E9XJW4"/>
<name>A0A0E9XJW4_ANGAN</name>
<protein>
    <submittedName>
        <fullName evidence="2">Uncharacterized protein</fullName>
    </submittedName>
</protein>
<dbReference type="EMBL" id="GBXM01005560">
    <property type="protein sequence ID" value="JAI03018.1"/>
    <property type="molecule type" value="Transcribed_RNA"/>
</dbReference>
<reference evidence="2" key="2">
    <citation type="journal article" date="2015" name="Fish Shellfish Immunol.">
        <title>Early steps in the European eel (Anguilla anguilla)-Vibrio vulnificus interaction in the gills: Role of the RtxA13 toxin.</title>
        <authorList>
            <person name="Callol A."/>
            <person name="Pajuelo D."/>
            <person name="Ebbesson L."/>
            <person name="Teles M."/>
            <person name="MacKenzie S."/>
            <person name="Amaro C."/>
        </authorList>
    </citation>
    <scope>NUCLEOTIDE SEQUENCE</scope>
</reference>
<feature type="compositionally biased region" description="Pro residues" evidence="1">
    <location>
        <begin position="1"/>
        <end position="12"/>
    </location>
</feature>